<dbReference type="Gramene" id="OMERI05G23470.1">
    <property type="protein sequence ID" value="OMERI05G23470.1"/>
    <property type="gene ID" value="OMERI05G23470"/>
</dbReference>
<dbReference type="Proteomes" id="UP000008021">
    <property type="component" value="Chromosome 5"/>
</dbReference>
<proteinExistence type="predicted"/>
<sequence>MAPWIARAWCAQLLLIGGLRLKRMDHAESLESVHRHADAVQDRAQATAGEDEWWFGEPDGHVLPENDAHGAEVNHIGGYAEWHEERQRLDGVEPELEHQHGVHDELASFPNPMASNPQRKSTNQSKFRITTTRSDDMPTLIDWIHVGPFVFN</sequence>
<feature type="chain" id="PRO_5002357700" description="Secreted protein" evidence="2">
    <location>
        <begin position="22"/>
        <end position="152"/>
    </location>
</feature>
<keyword evidence="4" id="KW-1185">Reference proteome</keyword>
<evidence type="ECO:0008006" key="5">
    <source>
        <dbReference type="Google" id="ProtNLM"/>
    </source>
</evidence>
<accession>A0A0E0DV04</accession>
<feature type="region of interest" description="Disordered" evidence="1">
    <location>
        <begin position="107"/>
        <end position="129"/>
    </location>
</feature>
<evidence type="ECO:0000313" key="3">
    <source>
        <dbReference type="EnsemblPlants" id="OMERI05G23470.1"/>
    </source>
</evidence>
<protein>
    <recommendedName>
        <fullName evidence="5">Secreted protein</fullName>
    </recommendedName>
</protein>
<reference evidence="3" key="1">
    <citation type="submission" date="2015-04" db="UniProtKB">
        <authorList>
            <consortium name="EnsemblPlants"/>
        </authorList>
    </citation>
    <scope>IDENTIFICATION</scope>
</reference>
<evidence type="ECO:0000256" key="2">
    <source>
        <dbReference type="SAM" id="SignalP"/>
    </source>
</evidence>
<keyword evidence="2" id="KW-0732">Signal</keyword>
<organism evidence="3">
    <name type="scientific">Oryza meridionalis</name>
    <dbReference type="NCBI Taxonomy" id="40149"/>
    <lineage>
        <taxon>Eukaryota</taxon>
        <taxon>Viridiplantae</taxon>
        <taxon>Streptophyta</taxon>
        <taxon>Embryophyta</taxon>
        <taxon>Tracheophyta</taxon>
        <taxon>Spermatophyta</taxon>
        <taxon>Magnoliopsida</taxon>
        <taxon>Liliopsida</taxon>
        <taxon>Poales</taxon>
        <taxon>Poaceae</taxon>
        <taxon>BOP clade</taxon>
        <taxon>Oryzoideae</taxon>
        <taxon>Oryzeae</taxon>
        <taxon>Oryzinae</taxon>
        <taxon>Oryza</taxon>
    </lineage>
</organism>
<dbReference type="AlphaFoldDB" id="A0A0E0DV04"/>
<dbReference type="HOGENOM" id="CLU_1638145_0_0_1"/>
<name>A0A0E0DV04_9ORYZ</name>
<feature type="signal peptide" evidence="2">
    <location>
        <begin position="1"/>
        <end position="21"/>
    </location>
</feature>
<feature type="compositionally biased region" description="Polar residues" evidence="1">
    <location>
        <begin position="113"/>
        <end position="129"/>
    </location>
</feature>
<evidence type="ECO:0000313" key="4">
    <source>
        <dbReference type="Proteomes" id="UP000008021"/>
    </source>
</evidence>
<dbReference type="EnsemblPlants" id="OMERI05G23470.1">
    <property type="protein sequence ID" value="OMERI05G23470.1"/>
    <property type="gene ID" value="OMERI05G23470"/>
</dbReference>
<reference evidence="3" key="2">
    <citation type="submission" date="2018-05" db="EMBL/GenBank/DDBJ databases">
        <title>OmerRS3 (Oryza meridionalis Reference Sequence Version 3).</title>
        <authorList>
            <person name="Zhang J."/>
            <person name="Kudrna D."/>
            <person name="Lee S."/>
            <person name="Talag J."/>
            <person name="Welchert J."/>
            <person name="Wing R.A."/>
        </authorList>
    </citation>
    <scope>NUCLEOTIDE SEQUENCE [LARGE SCALE GENOMIC DNA]</scope>
    <source>
        <strain evidence="3">cv. OR44</strain>
    </source>
</reference>
<evidence type="ECO:0000256" key="1">
    <source>
        <dbReference type="SAM" id="MobiDB-lite"/>
    </source>
</evidence>